<keyword evidence="3" id="KW-0479">Metal-binding</keyword>
<evidence type="ECO:0000256" key="4">
    <source>
        <dbReference type="ARBA" id="ARBA00022737"/>
    </source>
</evidence>
<organism evidence="9">
    <name type="scientific">bioreactor metagenome</name>
    <dbReference type="NCBI Taxonomy" id="1076179"/>
    <lineage>
        <taxon>unclassified sequences</taxon>
        <taxon>metagenomes</taxon>
        <taxon>ecological metagenomes</taxon>
    </lineage>
</organism>
<name>A0A644W8D6_9ZZZZ</name>
<evidence type="ECO:0000256" key="5">
    <source>
        <dbReference type="ARBA" id="ARBA00022982"/>
    </source>
</evidence>
<dbReference type="Pfam" id="PF12838">
    <property type="entry name" value="Fer4_7"/>
    <property type="match status" value="1"/>
</dbReference>
<evidence type="ECO:0000256" key="3">
    <source>
        <dbReference type="ARBA" id="ARBA00022723"/>
    </source>
</evidence>
<evidence type="ECO:0000256" key="7">
    <source>
        <dbReference type="ARBA" id="ARBA00023014"/>
    </source>
</evidence>
<keyword evidence="6" id="KW-0408">Iron</keyword>
<sequence length="136" mass="15123">MKQRFIFTFPTETIDIPVSWHLIRDFGLKLNIFNAYINAGEEGNLALELEGEHSAIHSGIKFVRSKGVIADLIEKHISIRKESCVHCGACTAVCYSGALELSADSRLLSFNAEKCTVCESCTTACPLRLIKIRFTQ</sequence>
<dbReference type="Pfam" id="PF09383">
    <property type="entry name" value="NIL"/>
    <property type="match status" value="1"/>
</dbReference>
<keyword evidence="2" id="KW-0004">4Fe-4S</keyword>
<proteinExistence type="predicted"/>
<keyword evidence="5" id="KW-0249">Electron transport</keyword>
<evidence type="ECO:0000256" key="2">
    <source>
        <dbReference type="ARBA" id="ARBA00022485"/>
    </source>
</evidence>
<comment type="caution">
    <text evidence="9">The sequence shown here is derived from an EMBL/GenBank/DDBJ whole genome shotgun (WGS) entry which is preliminary data.</text>
</comment>
<evidence type="ECO:0000259" key="8">
    <source>
        <dbReference type="PROSITE" id="PS51379"/>
    </source>
</evidence>
<evidence type="ECO:0000313" key="9">
    <source>
        <dbReference type="EMBL" id="MPL99797.1"/>
    </source>
</evidence>
<dbReference type="PROSITE" id="PS51379">
    <property type="entry name" value="4FE4S_FER_2"/>
    <property type="match status" value="2"/>
</dbReference>
<dbReference type="EMBL" id="VSSQ01000689">
    <property type="protein sequence ID" value="MPL99797.1"/>
    <property type="molecule type" value="Genomic_DNA"/>
</dbReference>
<keyword evidence="1" id="KW-0813">Transport</keyword>
<dbReference type="PANTHER" id="PTHR43687:SF6">
    <property type="entry name" value="L-ASPARTATE SEMIALDEHYDE SULFURTRANSFERASE IRON-SULFUR SUBUNIT"/>
    <property type="match status" value="1"/>
</dbReference>
<dbReference type="InterPro" id="IPR018449">
    <property type="entry name" value="NIL_domain"/>
</dbReference>
<accession>A0A644W8D6</accession>
<reference evidence="9" key="1">
    <citation type="submission" date="2019-08" db="EMBL/GenBank/DDBJ databases">
        <authorList>
            <person name="Kucharzyk K."/>
            <person name="Murdoch R.W."/>
            <person name="Higgins S."/>
            <person name="Loffler F."/>
        </authorList>
    </citation>
    <scope>NUCLEOTIDE SEQUENCE</scope>
</reference>
<gene>
    <name evidence="9" type="ORF">SDC9_46018</name>
</gene>
<dbReference type="Gene3D" id="3.30.70.260">
    <property type="match status" value="1"/>
</dbReference>
<keyword evidence="7" id="KW-0411">Iron-sulfur</keyword>
<dbReference type="InterPro" id="IPR045865">
    <property type="entry name" value="ACT-like_dom_sf"/>
</dbReference>
<dbReference type="PANTHER" id="PTHR43687">
    <property type="entry name" value="ADENYLYLSULFATE REDUCTASE, BETA SUBUNIT"/>
    <property type="match status" value="1"/>
</dbReference>
<evidence type="ECO:0000256" key="1">
    <source>
        <dbReference type="ARBA" id="ARBA00022448"/>
    </source>
</evidence>
<dbReference type="InterPro" id="IPR017896">
    <property type="entry name" value="4Fe4S_Fe-S-bd"/>
</dbReference>
<dbReference type="Gene3D" id="3.30.70.20">
    <property type="match status" value="1"/>
</dbReference>
<dbReference type="GO" id="GO:0051539">
    <property type="term" value="F:4 iron, 4 sulfur cluster binding"/>
    <property type="evidence" value="ECO:0007669"/>
    <property type="project" value="UniProtKB-KW"/>
</dbReference>
<dbReference type="AlphaFoldDB" id="A0A644W8D6"/>
<dbReference type="SUPFAM" id="SSF54862">
    <property type="entry name" value="4Fe-4S ferredoxins"/>
    <property type="match status" value="1"/>
</dbReference>
<evidence type="ECO:0000256" key="6">
    <source>
        <dbReference type="ARBA" id="ARBA00023004"/>
    </source>
</evidence>
<dbReference type="PROSITE" id="PS00198">
    <property type="entry name" value="4FE4S_FER_1"/>
    <property type="match status" value="1"/>
</dbReference>
<feature type="domain" description="4Fe-4S ferredoxin-type" evidence="8">
    <location>
        <begin position="106"/>
        <end position="135"/>
    </location>
</feature>
<dbReference type="GO" id="GO:0046872">
    <property type="term" value="F:metal ion binding"/>
    <property type="evidence" value="ECO:0007669"/>
    <property type="project" value="UniProtKB-KW"/>
</dbReference>
<protein>
    <recommendedName>
        <fullName evidence="8">4Fe-4S ferredoxin-type domain-containing protein</fullName>
    </recommendedName>
</protein>
<dbReference type="InterPro" id="IPR050572">
    <property type="entry name" value="Fe-S_Ferredoxin"/>
</dbReference>
<dbReference type="InterPro" id="IPR017900">
    <property type="entry name" value="4Fe4S_Fe_S_CS"/>
</dbReference>
<feature type="domain" description="4Fe-4S ferredoxin-type" evidence="8">
    <location>
        <begin position="75"/>
        <end position="104"/>
    </location>
</feature>
<dbReference type="SUPFAM" id="SSF55021">
    <property type="entry name" value="ACT-like"/>
    <property type="match status" value="1"/>
</dbReference>
<keyword evidence="4" id="KW-0677">Repeat</keyword>